<dbReference type="GO" id="GO:0044550">
    <property type="term" value="P:secondary metabolite biosynthetic process"/>
    <property type="evidence" value="ECO:0007669"/>
    <property type="project" value="TreeGrafter"/>
</dbReference>
<feature type="domain" description="Beta-ketoacyl-[acyl-carrier-protein] synthase III N-terminal" evidence="4">
    <location>
        <begin position="108"/>
        <end position="177"/>
    </location>
</feature>
<dbReference type="Gene3D" id="3.40.47.10">
    <property type="match status" value="1"/>
</dbReference>
<proteinExistence type="predicted"/>
<evidence type="ECO:0000259" key="4">
    <source>
        <dbReference type="Pfam" id="PF08545"/>
    </source>
</evidence>
<evidence type="ECO:0000256" key="1">
    <source>
        <dbReference type="ARBA" id="ARBA00022679"/>
    </source>
</evidence>
<comment type="caution">
    <text evidence="5">The sequence shown here is derived from an EMBL/GenBank/DDBJ whole genome shotgun (WGS) entry which is preliminary data.</text>
</comment>
<dbReference type="AlphaFoldDB" id="A0A3S3UDI2"/>
<evidence type="ECO:0000259" key="3">
    <source>
        <dbReference type="Pfam" id="PF08541"/>
    </source>
</evidence>
<reference evidence="5 6" key="1">
    <citation type="journal article" date="2015" name="Int. J. Syst. Evol. Microbiol.">
        <title>Gemmobacter intermedius sp. nov., isolated from a white stork (Ciconia ciconia).</title>
        <authorList>
            <person name="Kampfer P."/>
            <person name="Jerzak L."/>
            <person name="Wilharm G."/>
            <person name="Golke J."/>
            <person name="Busse H.J."/>
            <person name="Glaeser S.P."/>
        </authorList>
    </citation>
    <scope>NUCLEOTIDE SEQUENCE [LARGE SCALE GENOMIC DNA]</scope>
    <source>
        <strain evidence="5 6">119/4</strain>
    </source>
</reference>
<protein>
    <submittedName>
        <fullName evidence="5">Ketoacyl-ACP synthase III</fullName>
    </submittedName>
</protein>
<dbReference type="InterPro" id="IPR016039">
    <property type="entry name" value="Thiolase-like"/>
</dbReference>
<dbReference type="OrthoDB" id="4336181at2"/>
<name>A0A3S3UDI2_9RHOB</name>
<sequence>MHITLCGTGSALPQRRLTSFEIDDRLGRPAGWLEGACGVRSRYEAGPGEDQMTLAAGAARQALSAAGISAADLSLVIGASAVPYQPLPATAPLLAGQLGVAEGQVAAFDVNSSCLSFVTGFEVAARMLGAGQYGLVFSSELASRALPWAEAPEVAGLFGDGAGAAVLRGGGSGRLAAALLRSYPSGWEGCSIGSGGTRYDYHHEGEDFARNAVFRMDGRELFRLTVRHFASFVKDLLDLAGWRGGPDLVIPHQASPGGLAHMIRLTGFAPERVVDVAADYGNQIAASIPLVLDLARREGRVSPGTKVLILGTSAGVSFGGLALEI</sequence>
<dbReference type="InterPro" id="IPR013747">
    <property type="entry name" value="ACP_syn_III_C"/>
</dbReference>
<evidence type="ECO:0000313" key="5">
    <source>
        <dbReference type="EMBL" id="RWY44259.1"/>
    </source>
</evidence>
<dbReference type="EMBL" id="SBLC01000003">
    <property type="protein sequence ID" value="RWY44259.1"/>
    <property type="molecule type" value="Genomic_DNA"/>
</dbReference>
<feature type="domain" description="Beta-ketoacyl-[acyl-carrier-protein] synthase III C-terminal" evidence="3">
    <location>
        <begin position="247"/>
        <end position="325"/>
    </location>
</feature>
<keyword evidence="1" id="KW-0808">Transferase</keyword>
<evidence type="ECO:0000313" key="6">
    <source>
        <dbReference type="Proteomes" id="UP000287168"/>
    </source>
</evidence>
<dbReference type="GO" id="GO:0004315">
    <property type="term" value="F:3-oxoacyl-[acyl-carrier-protein] synthase activity"/>
    <property type="evidence" value="ECO:0007669"/>
    <property type="project" value="InterPro"/>
</dbReference>
<dbReference type="Pfam" id="PF08545">
    <property type="entry name" value="ACP_syn_III"/>
    <property type="match status" value="1"/>
</dbReference>
<dbReference type="SUPFAM" id="SSF53901">
    <property type="entry name" value="Thiolase-like"/>
    <property type="match status" value="1"/>
</dbReference>
<dbReference type="InterPro" id="IPR013751">
    <property type="entry name" value="ACP_syn_III_N"/>
</dbReference>
<gene>
    <name evidence="5" type="ORF">EP867_02435</name>
</gene>
<dbReference type="Proteomes" id="UP000287168">
    <property type="component" value="Unassembled WGS sequence"/>
</dbReference>
<keyword evidence="6" id="KW-1185">Reference proteome</keyword>
<keyword evidence="2" id="KW-0012">Acyltransferase</keyword>
<accession>A0A3S3UDI2</accession>
<dbReference type="CDD" id="cd00830">
    <property type="entry name" value="KAS_III"/>
    <property type="match status" value="1"/>
</dbReference>
<dbReference type="RefSeq" id="WP_128486621.1">
    <property type="nucleotide sequence ID" value="NZ_JBHLXB010000170.1"/>
</dbReference>
<dbReference type="PANTHER" id="PTHR34069:SF2">
    <property type="entry name" value="BETA-KETOACYL-[ACYL-CARRIER-PROTEIN] SYNTHASE III"/>
    <property type="match status" value="1"/>
</dbReference>
<evidence type="ECO:0000256" key="2">
    <source>
        <dbReference type="ARBA" id="ARBA00023315"/>
    </source>
</evidence>
<dbReference type="GO" id="GO:0006633">
    <property type="term" value="P:fatty acid biosynthetic process"/>
    <property type="evidence" value="ECO:0007669"/>
    <property type="project" value="InterPro"/>
</dbReference>
<dbReference type="Pfam" id="PF08541">
    <property type="entry name" value="ACP_syn_III_C"/>
    <property type="match status" value="1"/>
</dbReference>
<dbReference type="PANTHER" id="PTHR34069">
    <property type="entry name" value="3-OXOACYL-[ACYL-CARRIER-PROTEIN] SYNTHASE 3"/>
    <property type="match status" value="1"/>
</dbReference>
<organism evidence="5 6">
    <name type="scientific">Falsigemmobacter intermedius</name>
    <dbReference type="NCBI Taxonomy" id="1553448"/>
    <lineage>
        <taxon>Bacteria</taxon>
        <taxon>Pseudomonadati</taxon>
        <taxon>Pseudomonadota</taxon>
        <taxon>Alphaproteobacteria</taxon>
        <taxon>Rhodobacterales</taxon>
        <taxon>Paracoccaceae</taxon>
        <taxon>Falsigemmobacter</taxon>
    </lineage>
</organism>